<proteinExistence type="predicted"/>
<dbReference type="Pfam" id="PF07661">
    <property type="entry name" value="MORN_2"/>
    <property type="match status" value="11"/>
</dbReference>
<evidence type="ECO:0000256" key="2">
    <source>
        <dbReference type="SAM" id="SignalP"/>
    </source>
</evidence>
<comment type="caution">
    <text evidence="3">The sequence shown here is derived from an EMBL/GenBank/DDBJ whole genome shotgun (WGS) entry which is preliminary data.</text>
</comment>
<protein>
    <submittedName>
        <fullName evidence="3">Tetratricopeptide repeat protein</fullName>
    </submittedName>
</protein>
<accession>A0ABW5ZQ16</accession>
<feature type="repeat" description="TPR" evidence="1">
    <location>
        <begin position="98"/>
        <end position="131"/>
    </location>
</feature>
<dbReference type="PROSITE" id="PS50005">
    <property type="entry name" value="TPR"/>
    <property type="match status" value="2"/>
</dbReference>
<evidence type="ECO:0000313" key="4">
    <source>
        <dbReference type="Proteomes" id="UP001597548"/>
    </source>
</evidence>
<feature type="repeat" description="TPR" evidence="1">
    <location>
        <begin position="132"/>
        <end position="165"/>
    </location>
</feature>
<dbReference type="SUPFAM" id="SSF82185">
    <property type="entry name" value="Histone H3 K4-specific methyltransferase SET7/9 N-terminal domain"/>
    <property type="match status" value="7"/>
</dbReference>
<reference evidence="4" key="1">
    <citation type="journal article" date="2019" name="Int. J. Syst. Evol. Microbiol.">
        <title>The Global Catalogue of Microorganisms (GCM) 10K type strain sequencing project: providing services to taxonomists for standard genome sequencing and annotation.</title>
        <authorList>
            <consortium name="The Broad Institute Genomics Platform"/>
            <consortium name="The Broad Institute Genome Sequencing Center for Infectious Disease"/>
            <person name="Wu L."/>
            <person name="Ma J."/>
        </authorList>
    </citation>
    <scope>NUCLEOTIDE SEQUENCE [LARGE SCALE GENOMIC DNA]</scope>
    <source>
        <strain evidence="4">KCTC 32514</strain>
    </source>
</reference>
<organism evidence="3 4">
    <name type="scientific">Psychroserpens luteus</name>
    <dbReference type="NCBI Taxonomy" id="1434066"/>
    <lineage>
        <taxon>Bacteria</taxon>
        <taxon>Pseudomonadati</taxon>
        <taxon>Bacteroidota</taxon>
        <taxon>Flavobacteriia</taxon>
        <taxon>Flavobacteriales</taxon>
        <taxon>Flavobacteriaceae</taxon>
        <taxon>Psychroserpens</taxon>
    </lineage>
</organism>
<dbReference type="Gene3D" id="2.20.110.10">
    <property type="entry name" value="Histone H3 K4-specific methyltransferase SET7/9 N-terminal domain"/>
    <property type="match status" value="2"/>
</dbReference>
<dbReference type="InterPro" id="IPR019734">
    <property type="entry name" value="TPR_rpt"/>
</dbReference>
<dbReference type="InterPro" id="IPR011990">
    <property type="entry name" value="TPR-like_helical_dom_sf"/>
</dbReference>
<evidence type="ECO:0000313" key="3">
    <source>
        <dbReference type="EMBL" id="MFD2915089.1"/>
    </source>
</evidence>
<name>A0ABW5ZQ16_9FLAO</name>
<evidence type="ECO:0000256" key="1">
    <source>
        <dbReference type="PROSITE-ProRule" id="PRU00339"/>
    </source>
</evidence>
<keyword evidence="1" id="KW-0802">TPR repeat</keyword>
<sequence>MKYLLFIAFVCSCFTINAQDKVPFISYDDVVAITVDKASKEDYKGALEELNRINKNDSTYCSVLTSKSYYNILLEKYDDAIAVTNEGLALNCDSQSKLYFYINKGVSLVETERFEEAIKVYDEALKTFPKNPKIWYNKGLAYERVDKTAEAIKAYQQTIIYNPIHRNAHLQLGNICYGQQLISQALMCYNMSLMIEPDSERGFALLKYMNEIASTKNENEPIKGLEVSIDDEAFEDIDLIINNRVVLNSDYDTKTKIEIPLVKQNHALLEQLKNIEGDGGFWDVYYIPFYKWIAENDHFNDFTYTLNYGIKNEDYKKVIERNKDEVDEFISAYVLRLYELFSDNSKREASFNYEEGVLQGEGMFKNNTLNGDWTFYDNNGRKMSEGFYNKKGEKENAWTWYHDNGAIKEIALYKAGVTTGENKLYYDNGNPYIMATSKNGEFEGEYKYYLKQGGLKQKKTFKNGKLSGKYLAYFDVGEDVIEFDINYKNDEVQGDALEYYANGKKYSVINFKSGMRNGNEIKYYRNGQISMQSAYKNNELNGPYASFYANGNKKSVGQSSEGYYDGPWKSYYKDGTLSNDYNYKKGSLDGDYKSYDTDGLITSDFQYRRGEIISYTFYDKSGKVLSENRKKGGEFFYEGYHPNGNKSAEGLYDIKGGKVGEWKFYDENGVLTDEGKYEEGKPVGEEKTFYKSGEIKSITTYDSKDNKSYYQHFYVSGQLKTQGWSKDDLKQGEWHYYYNDGTIEAVNFFHNGDIHGTQYYYNVDGTMDNQIDYDFDMLISERRYDKKGEVYNTFAYQQPSTSYKIESTYQNGNKKSETSYTNGEKHGPYKYYSFCGKVTVDGNYHNNQMSGDWKWYYKDGEIKNEDTYVNGNQDGSSKRYYQSGQIEDDYLYDEGDRTGKWLSYHENGKLYTSTEYVDDLNHGRKEFYSPEGKLQIVRIYDHGTLVSYTYLGTDGTEKEMIPIKNESGRLDGFFDNGKPARTMEYVNGEIHGEYKAYYYDGTLENHTTYEKGEYNGLDLEYHPNGKIKLKENMLYGDRHGLSEKFYPNGNIKERTNYLNNEKHGEVTYYDENGKLTLTEYYTNGDIYESK</sequence>
<dbReference type="Pfam" id="PF13414">
    <property type="entry name" value="TPR_11"/>
    <property type="match status" value="1"/>
</dbReference>
<dbReference type="InterPro" id="IPR011652">
    <property type="entry name" value="MORN_2"/>
</dbReference>
<dbReference type="RefSeq" id="WP_194508578.1">
    <property type="nucleotide sequence ID" value="NZ_JADILU010000005.1"/>
</dbReference>
<keyword evidence="2" id="KW-0732">Signal</keyword>
<dbReference type="EMBL" id="JBHUOS010000002">
    <property type="protein sequence ID" value="MFD2915089.1"/>
    <property type="molecule type" value="Genomic_DNA"/>
</dbReference>
<feature type="chain" id="PRO_5046166115" evidence="2">
    <location>
        <begin position="19"/>
        <end position="1090"/>
    </location>
</feature>
<dbReference type="PANTHER" id="PTHR33706">
    <property type="entry name" value="MORN VARIANT REPEAT PROTEIN"/>
    <property type="match status" value="1"/>
</dbReference>
<dbReference type="Proteomes" id="UP001597548">
    <property type="component" value="Unassembled WGS sequence"/>
</dbReference>
<dbReference type="PANTHER" id="PTHR33706:SF1">
    <property type="entry name" value="TPR REPEAT PROTEIN"/>
    <property type="match status" value="1"/>
</dbReference>
<feature type="signal peptide" evidence="2">
    <location>
        <begin position="1"/>
        <end position="18"/>
    </location>
</feature>
<gene>
    <name evidence="3" type="ORF">ACFS29_05530</name>
</gene>
<keyword evidence="4" id="KW-1185">Reference proteome</keyword>
<dbReference type="Gene3D" id="1.25.40.10">
    <property type="entry name" value="Tetratricopeptide repeat domain"/>
    <property type="match status" value="1"/>
</dbReference>
<dbReference type="Gene3D" id="3.90.930.1">
    <property type="match status" value="4"/>
</dbReference>
<dbReference type="SMART" id="SM00028">
    <property type="entry name" value="TPR"/>
    <property type="match status" value="3"/>
</dbReference>
<dbReference type="SUPFAM" id="SSF48452">
    <property type="entry name" value="TPR-like"/>
    <property type="match status" value="1"/>
</dbReference>